<comment type="cofactor">
    <cofactor evidence="11">
        <name>[4Fe-4S] cluster</name>
        <dbReference type="ChEBI" id="CHEBI:49883"/>
    </cofactor>
    <text evidence="11">Binds 1 [4Fe-4S] cluster per subunit. Following nitrosylation of the [4Fe-4S] cluster binds 1 [4Fe-8(NO)] cluster per subunit.</text>
</comment>
<evidence type="ECO:0000256" key="9">
    <source>
        <dbReference type="ARBA" id="ARBA00023157"/>
    </source>
</evidence>
<keyword evidence="5 11" id="KW-0408">Iron</keyword>
<dbReference type="Pfam" id="PF02467">
    <property type="entry name" value="Whib"/>
    <property type="match status" value="1"/>
</dbReference>
<keyword evidence="9 11" id="KW-1015">Disulfide bond</keyword>
<comment type="PTM">
    <text evidence="11">Upon Fe-S cluster removal intramolecular disulfide bonds are formed.</text>
</comment>
<dbReference type="PANTHER" id="PTHR38839">
    <property type="entry name" value="TRANSCRIPTIONAL REGULATOR WHID-RELATED"/>
    <property type="match status" value="1"/>
</dbReference>
<accession>A0A3N2D8U2</accession>
<reference evidence="13 14" key="1">
    <citation type="submission" date="2018-11" db="EMBL/GenBank/DDBJ databases">
        <title>Sequencing the genomes of 1000 actinobacteria strains.</title>
        <authorList>
            <person name="Klenk H.-P."/>
        </authorList>
    </citation>
    <scope>NUCLEOTIDE SEQUENCE [LARGE SCALE GENOMIC DNA]</scope>
    <source>
        <strain evidence="13 14">DSM 13521</strain>
    </source>
</reference>
<evidence type="ECO:0000256" key="5">
    <source>
        <dbReference type="ARBA" id="ARBA00023004"/>
    </source>
</evidence>
<keyword evidence="11" id="KW-0963">Cytoplasm</keyword>
<dbReference type="GO" id="GO:0051539">
    <property type="term" value="F:4 iron, 4 sulfur cluster binding"/>
    <property type="evidence" value="ECO:0007669"/>
    <property type="project" value="UniProtKB-UniRule"/>
</dbReference>
<keyword evidence="8 11" id="KW-0238">DNA-binding</keyword>
<dbReference type="EMBL" id="RKHQ01000001">
    <property type="protein sequence ID" value="ROR96203.1"/>
    <property type="molecule type" value="Genomic_DNA"/>
</dbReference>
<evidence type="ECO:0000256" key="6">
    <source>
        <dbReference type="ARBA" id="ARBA00023014"/>
    </source>
</evidence>
<dbReference type="Proteomes" id="UP000275356">
    <property type="component" value="Unassembled WGS sequence"/>
</dbReference>
<feature type="binding site" evidence="11">
    <location>
        <position position="23"/>
    </location>
    <ligand>
        <name>[4Fe-4S] cluster</name>
        <dbReference type="ChEBI" id="CHEBI:49883"/>
    </ligand>
</feature>
<keyword evidence="6 11" id="KW-0411">Iron-sulfur</keyword>
<evidence type="ECO:0000256" key="4">
    <source>
        <dbReference type="ARBA" id="ARBA00022723"/>
    </source>
</evidence>
<dbReference type="HAMAP" id="MF_01479">
    <property type="entry name" value="WhiB"/>
    <property type="match status" value="1"/>
</dbReference>
<evidence type="ECO:0000256" key="1">
    <source>
        <dbReference type="ARBA" id="ARBA00004496"/>
    </source>
</evidence>
<dbReference type="AlphaFoldDB" id="A0A3N2D8U2"/>
<evidence type="ECO:0000256" key="10">
    <source>
        <dbReference type="ARBA" id="ARBA00023163"/>
    </source>
</evidence>
<dbReference type="OrthoDB" id="4228525at2"/>
<dbReference type="GO" id="GO:0035731">
    <property type="term" value="F:dinitrosyl-iron complex binding"/>
    <property type="evidence" value="ECO:0007669"/>
    <property type="project" value="UniProtKB-UniRule"/>
</dbReference>
<evidence type="ECO:0000256" key="7">
    <source>
        <dbReference type="ARBA" id="ARBA00023015"/>
    </source>
</evidence>
<comment type="function">
    <text evidence="11">Acts as a transcriptional regulator. Probably redox-responsive. The apo- but not holo-form probably binds DNA.</text>
</comment>
<evidence type="ECO:0000256" key="2">
    <source>
        <dbReference type="ARBA" id="ARBA00006597"/>
    </source>
</evidence>
<keyword evidence="14" id="KW-1185">Reference proteome</keyword>
<dbReference type="GO" id="GO:0005737">
    <property type="term" value="C:cytoplasm"/>
    <property type="evidence" value="ECO:0007669"/>
    <property type="project" value="UniProtKB-SubCell"/>
</dbReference>
<dbReference type="InterPro" id="IPR003482">
    <property type="entry name" value="Whib"/>
</dbReference>
<dbReference type="RefSeq" id="WP_123738417.1">
    <property type="nucleotide sequence ID" value="NZ_RKHQ01000001.1"/>
</dbReference>
<evidence type="ECO:0000256" key="8">
    <source>
        <dbReference type="ARBA" id="ARBA00023125"/>
    </source>
</evidence>
<keyword evidence="10 11" id="KW-0804">Transcription</keyword>
<dbReference type="PANTHER" id="PTHR38839:SF7">
    <property type="entry name" value="TRANSCRIPTIONAL REGULATOR WHIB4"/>
    <property type="match status" value="1"/>
</dbReference>
<protein>
    <recommendedName>
        <fullName evidence="11">Transcriptional regulator WhiB</fullName>
    </recommendedName>
</protein>
<proteinExistence type="inferred from homology"/>
<comment type="caution">
    <text evidence="13">The sequence shown here is derived from an EMBL/GenBank/DDBJ whole genome shotgun (WGS) entry which is preliminary data.</text>
</comment>
<organism evidence="13 14">
    <name type="scientific">Salana multivorans</name>
    <dbReference type="NCBI Taxonomy" id="120377"/>
    <lineage>
        <taxon>Bacteria</taxon>
        <taxon>Bacillati</taxon>
        <taxon>Actinomycetota</taxon>
        <taxon>Actinomycetes</taxon>
        <taxon>Micrococcales</taxon>
        <taxon>Beutenbergiaceae</taxon>
        <taxon>Salana</taxon>
    </lineage>
</organism>
<dbReference type="PROSITE" id="PS51674">
    <property type="entry name" value="4FE4S_WBL"/>
    <property type="match status" value="1"/>
</dbReference>
<feature type="binding site" evidence="11">
    <location>
        <position position="51"/>
    </location>
    <ligand>
        <name>[4Fe-4S] cluster</name>
        <dbReference type="ChEBI" id="CHEBI:49883"/>
    </ligand>
</feature>
<name>A0A3N2D8U2_9MICO</name>
<feature type="binding site" evidence="11">
    <location>
        <position position="54"/>
    </location>
    <ligand>
        <name>[4Fe-4S] cluster</name>
        <dbReference type="ChEBI" id="CHEBI:49883"/>
    </ligand>
</feature>
<dbReference type="GO" id="GO:0003677">
    <property type="term" value="F:DNA binding"/>
    <property type="evidence" value="ECO:0007669"/>
    <property type="project" value="UniProtKB-UniRule"/>
</dbReference>
<keyword evidence="7 11" id="KW-0805">Transcription regulation</keyword>
<feature type="domain" description="4Fe-4S Wbl-type" evidence="12">
    <location>
        <begin position="22"/>
        <end position="84"/>
    </location>
</feature>
<sequence length="137" mass="15052">MSVTTGAEHGPTAGESWTGLAACAGARSGRGSDPDAMFVQGAAQREARLVCFACEVRMECLVEAFETGMEFGVWGGLTERERRAMVRQAAGSTVPWRQRLLYDSELRTRFEQERLRAADGTARFPEKRLGAARRVLP</sequence>
<evidence type="ECO:0000259" key="12">
    <source>
        <dbReference type="PROSITE" id="PS51674"/>
    </source>
</evidence>
<evidence type="ECO:0000256" key="3">
    <source>
        <dbReference type="ARBA" id="ARBA00022485"/>
    </source>
</evidence>
<dbReference type="GO" id="GO:0045892">
    <property type="term" value="P:negative regulation of DNA-templated transcription"/>
    <property type="evidence" value="ECO:0007669"/>
    <property type="project" value="TreeGrafter"/>
</dbReference>
<dbReference type="GO" id="GO:0046872">
    <property type="term" value="F:metal ion binding"/>
    <property type="evidence" value="ECO:0007669"/>
    <property type="project" value="UniProtKB-KW"/>
</dbReference>
<keyword evidence="3 11" id="KW-0004">4Fe-4S</keyword>
<evidence type="ECO:0000313" key="13">
    <source>
        <dbReference type="EMBL" id="ROR96203.1"/>
    </source>
</evidence>
<dbReference type="InterPro" id="IPR034768">
    <property type="entry name" value="4FE4S_WBL"/>
</dbReference>
<evidence type="ECO:0000313" key="14">
    <source>
        <dbReference type="Proteomes" id="UP000275356"/>
    </source>
</evidence>
<gene>
    <name evidence="11" type="primary">whiB</name>
    <name evidence="13" type="ORF">EDD28_0780</name>
</gene>
<dbReference type="GO" id="GO:0047134">
    <property type="term" value="F:protein-disulfide reductase [NAD(P)H] activity"/>
    <property type="evidence" value="ECO:0007669"/>
    <property type="project" value="TreeGrafter"/>
</dbReference>
<keyword evidence="4 11" id="KW-0479">Metal-binding</keyword>
<comment type="PTM">
    <text evidence="11">The Fe-S cluster can be nitrosylated by nitric oxide (NO).</text>
</comment>
<dbReference type="GO" id="GO:0045454">
    <property type="term" value="P:cell redox homeostasis"/>
    <property type="evidence" value="ECO:0007669"/>
    <property type="project" value="TreeGrafter"/>
</dbReference>
<comment type="similarity">
    <text evidence="2 11">Belongs to the WhiB family.</text>
</comment>
<feature type="binding site" evidence="11">
    <location>
        <position position="60"/>
    </location>
    <ligand>
        <name>[4Fe-4S] cluster</name>
        <dbReference type="ChEBI" id="CHEBI:49883"/>
    </ligand>
</feature>
<evidence type="ECO:0000256" key="11">
    <source>
        <dbReference type="HAMAP-Rule" id="MF_01479"/>
    </source>
</evidence>
<comment type="subcellular location">
    <subcellularLocation>
        <location evidence="1 11">Cytoplasm</location>
    </subcellularLocation>
</comment>